<dbReference type="EMBL" id="LGKG01000096">
    <property type="protein sequence ID" value="KPC64421.1"/>
    <property type="molecule type" value="Genomic_DNA"/>
</dbReference>
<name>A0A0N0H1E2_9ACTN</name>
<gene>
    <name evidence="1" type="ORF">ADL29_11845</name>
</gene>
<accession>A0A0N0H1E2</accession>
<feature type="non-terminal residue" evidence="1">
    <location>
        <position position="80"/>
    </location>
</feature>
<evidence type="ECO:0000313" key="2">
    <source>
        <dbReference type="Proteomes" id="UP000037982"/>
    </source>
</evidence>
<dbReference type="RefSeq" id="WP_157878464.1">
    <property type="nucleotide sequence ID" value="NZ_LGKG01000096.1"/>
</dbReference>
<proteinExistence type="predicted"/>
<reference evidence="2" key="1">
    <citation type="submission" date="2015-07" db="EMBL/GenBank/DDBJ databases">
        <authorList>
            <person name="Ju K.-S."/>
            <person name="Doroghazi J.R."/>
            <person name="Metcalf W.W."/>
        </authorList>
    </citation>
    <scope>NUCLEOTIDE SEQUENCE [LARGE SCALE GENOMIC DNA]</scope>
    <source>
        <strain evidence="2">NRRL ISP-5002</strain>
    </source>
</reference>
<dbReference type="Proteomes" id="UP000037982">
    <property type="component" value="Unassembled WGS sequence"/>
</dbReference>
<comment type="caution">
    <text evidence="1">The sequence shown here is derived from an EMBL/GenBank/DDBJ whole genome shotgun (WGS) entry which is preliminary data.</text>
</comment>
<dbReference type="AlphaFoldDB" id="A0A0N0H1E2"/>
<protein>
    <submittedName>
        <fullName evidence="1">Uncharacterized protein</fullName>
    </submittedName>
</protein>
<keyword evidence="2" id="KW-1185">Reference proteome</keyword>
<evidence type="ECO:0000313" key="1">
    <source>
        <dbReference type="EMBL" id="KPC64421.1"/>
    </source>
</evidence>
<organism evidence="1 2">
    <name type="scientific">Streptomyces chattanoogensis</name>
    <dbReference type="NCBI Taxonomy" id="66876"/>
    <lineage>
        <taxon>Bacteria</taxon>
        <taxon>Bacillati</taxon>
        <taxon>Actinomycetota</taxon>
        <taxon>Actinomycetes</taxon>
        <taxon>Kitasatosporales</taxon>
        <taxon>Streptomycetaceae</taxon>
        <taxon>Streptomyces</taxon>
    </lineage>
</organism>
<sequence length="80" mass="9126">MWTTDLPAGDIGFMHLVPHLAVPTVKDYRFYLHEPELAIASGTTVFERQRCGWPDIWNGSSPRCPVTRKMIPCGGWHLYP</sequence>